<evidence type="ECO:0000313" key="9">
    <source>
        <dbReference type="Proteomes" id="UP000473014"/>
    </source>
</evidence>
<keyword evidence="3 7" id="KW-0812">Transmembrane</keyword>
<feature type="transmembrane region" description="Helical" evidence="7">
    <location>
        <begin position="78"/>
        <end position="101"/>
    </location>
</feature>
<feature type="transmembrane region" description="Helical" evidence="7">
    <location>
        <begin position="230"/>
        <end position="253"/>
    </location>
</feature>
<keyword evidence="2" id="KW-1003">Cell membrane</keyword>
<dbReference type="EMBL" id="WIXO01000001">
    <property type="protein sequence ID" value="MTE22252.1"/>
    <property type="molecule type" value="Genomic_DNA"/>
</dbReference>
<name>A0A6G2BK32_9ACTN</name>
<feature type="transmembrane region" description="Helical" evidence="7">
    <location>
        <begin position="48"/>
        <end position="66"/>
    </location>
</feature>
<dbReference type="OrthoDB" id="5024156at2"/>
<evidence type="ECO:0000256" key="1">
    <source>
        <dbReference type="ARBA" id="ARBA00004651"/>
    </source>
</evidence>
<evidence type="ECO:0000313" key="8">
    <source>
        <dbReference type="EMBL" id="MTE22252.1"/>
    </source>
</evidence>
<dbReference type="AlphaFoldDB" id="A0A6G2BK32"/>
<evidence type="ECO:0000256" key="3">
    <source>
        <dbReference type="ARBA" id="ARBA00022692"/>
    </source>
</evidence>
<dbReference type="RefSeq" id="WP_155072768.1">
    <property type="nucleotide sequence ID" value="NZ_WIXO01000001.1"/>
</dbReference>
<evidence type="ECO:0000256" key="7">
    <source>
        <dbReference type="SAM" id="Phobius"/>
    </source>
</evidence>
<gene>
    <name evidence="8" type="ORF">F0L17_24750</name>
</gene>
<proteinExistence type="predicted"/>
<feature type="compositionally biased region" description="Polar residues" evidence="6">
    <location>
        <begin position="305"/>
        <end position="316"/>
    </location>
</feature>
<feature type="transmembrane region" description="Helical" evidence="7">
    <location>
        <begin position="122"/>
        <end position="143"/>
    </location>
</feature>
<reference evidence="8 9" key="1">
    <citation type="submission" date="2019-11" db="EMBL/GenBank/DDBJ databases">
        <authorList>
            <person name="Yuan L."/>
        </authorList>
    </citation>
    <scope>NUCLEOTIDE SEQUENCE [LARGE SCALE GENOMIC DNA]</scope>
    <source>
        <strain evidence="8 9">TRM43335</strain>
    </source>
</reference>
<evidence type="ECO:0000256" key="5">
    <source>
        <dbReference type="ARBA" id="ARBA00023136"/>
    </source>
</evidence>
<sequence length="316" mass="32910">MTSAHAHPTGTGPGFSALVAAAASSVAVVCYLLAAARLRRRGDAWPPLRDVCFATGGAALAAAAVVTPPGGPFTVHMARHLVVGMAAPLLLVLARPLTLALRALRPGRVRRALAATGRSRPAAWLLFPPTAAVLDVGGLWLLYRTPLWSVSHERPLLQAAVHFHVLAAGLLFAFAVCAVDPVRHRWGLPWRGAALLGAGAAHAVLAKSLYAAPPAGTAFAPDDRRAGALLMYYGGDAVELALAAVLAVGWYAAGGRAPARGGRSRSTARRPRLRPGPHPRPGPRPSGFGTTVRAIGGYPQDTTREGVTQRSAEQKR</sequence>
<dbReference type="InterPro" id="IPR019108">
    <property type="entry name" value="Caa3_assmbl_CtaG-rel"/>
</dbReference>
<feature type="transmembrane region" description="Helical" evidence="7">
    <location>
        <begin position="15"/>
        <end position="36"/>
    </location>
</feature>
<keyword evidence="9" id="KW-1185">Reference proteome</keyword>
<keyword evidence="5 7" id="KW-0472">Membrane</keyword>
<evidence type="ECO:0000256" key="6">
    <source>
        <dbReference type="SAM" id="MobiDB-lite"/>
    </source>
</evidence>
<accession>A0A6G2BK32</accession>
<keyword evidence="4 7" id="KW-1133">Transmembrane helix</keyword>
<comment type="subcellular location">
    <subcellularLocation>
        <location evidence="1">Cell membrane</location>
        <topology evidence="1">Multi-pass membrane protein</topology>
    </subcellularLocation>
</comment>
<evidence type="ECO:0000256" key="4">
    <source>
        <dbReference type="ARBA" id="ARBA00022989"/>
    </source>
</evidence>
<feature type="transmembrane region" description="Helical" evidence="7">
    <location>
        <begin position="155"/>
        <end position="178"/>
    </location>
</feature>
<feature type="region of interest" description="Disordered" evidence="6">
    <location>
        <begin position="255"/>
        <end position="316"/>
    </location>
</feature>
<dbReference type="Pfam" id="PF09678">
    <property type="entry name" value="Caa3_CtaG"/>
    <property type="match status" value="1"/>
</dbReference>
<comment type="caution">
    <text evidence="8">The sequence shown here is derived from an EMBL/GenBank/DDBJ whole genome shotgun (WGS) entry which is preliminary data.</text>
</comment>
<dbReference type="Proteomes" id="UP000473014">
    <property type="component" value="Unassembled WGS sequence"/>
</dbReference>
<protein>
    <submittedName>
        <fullName evidence="8">Cytochrome c oxidase assembly protein</fullName>
    </submittedName>
</protein>
<organism evidence="8 9">
    <name type="scientific">Streptomyces taklimakanensis</name>
    <dbReference type="NCBI Taxonomy" id="2569853"/>
    <lineage>
        <taxon>Bacteria</taxon>
        <taxon>Bacillati</taxon>
        <taxon>Actinomycetota</taxon>
        <taxon>Actinomycetes</taxon>
        <taxon>Kitasatosporales</taxon>
        <taxon>Streptomycetaceae</taxon>
        <taxon>Streptomyces</taxon>
    </lineage>
</organism>
<evidence type="ECO:0000256" key="2">
    <source>
        <dbReference type="ARBA" id="ARBA00022475"/>
    </source>
</evidence>
<feature type="transmembrane region" description="Helical" evidence="7">
    <location>
        <begin position="190"/>
        <end position="210"/>
    </location>
</feature>
<dbReference type="GO" id="GO:0005886">
    <property type="term" value="C:plasma membrane"/>
    <property type="evidence" value="ECO:0007669"/>
    <property type="project" value="UniProtKB-SubCell"/>
</dbReference>
<feature type="compositionally biased region" description="Basic residues" evidence="6">
    <location>
        <begin position="262"/>
        <end position="277"/>
    </location>
</feature>